<comment type="caution">
    <text evidence="2">The sequence shown here is derived from an EMBL/GenBank/DDBJ whole genome shotgun (WGS) entry which is preliminary data.</text>
</comment>
<reference evidence="2 3" key="1">
    <citation type="submission" date="2019-06" db="EMBL/GenBank/DDBJ databases">
        <title>Lysobacter alkalisoli sp. nov. isolated from saline soil.</title>
        <authorList>
            <person name="Sun J.-Q."/>
            <person name="Xu L."/>
        </authorList>
    </citation>
    <scope>NUCLEOTIDE SEQUENCE [LARGE SCALE GENOMIC DNA]</scope>
    <source>
        <strain evidence="2 3">JCM 31130</strain>
    </source>
</reference>
<dbReference type="AlphaFoldDB" id="A0A507ZY53"/>
<organism evidence="2 3">
    <name type="scientific">Marilutibacter aestuarii</name>
    <dbReference type="NCBI Taxonomy" id="1706195"/>
    <lineage>
        <taxon>Bacteria</taxon>
        <taxon>Pseudomonadati</taxon>
        <taxon>Pseudomonadota</taxon>
        <taxon>Gammaproteobacteria</taxon>
        <taxon>Lysobacterales</taxon>
        <taxon>Lysobacteraceae</taxon>
        <taxon>Marilutibacter</taxon>
    </lineage>
</organism>
<dbReference type="PANTHER" id="PTHR32309">
    <property type="entry name" value="TYROSINE-PROTEIN KINASE"/>
    <property type="match status" value="1"/>
</dbReference>
<protein>
    <recommendedName>
        <fullName evidence="4">Lipopolysaccharide biosynthesis protein</fullName>
    </recommendedName>
</protein>
<evidence type="ECO:0000313" key="3">
    <source>
        <dbReference type="Proteomes" id="UP000318212"/>
    </source>
</evidence>
<feature type="transmembrane region" description="Helical" evidence="1">
    <location>
        <begin position="17"/>
        <end position="37"/>
    </location>
</feature>
<feature type="transmembrane region" description="Helical" evidence="1">
    <location>
        <begin position="418"/>
        <end position="441"/>
    </location>
</feature>
<keyword evidence="1" id="KW-0472">Membrane</keyword>
<evidence type="ECO:0000313" key="2">
    <source>
        <dbReference type="EMBL" id="TQD41491.1"/>
    </source>
</evidence>
<dbReference type="NCBIfam" id="TIGR03007">
    <property type="entry name" value="pepcterm_ChnLen"/>
    <property type="match status" value="1"/>
</dbReference>
<proteinExistence type="predicted"/>
<dbReference type="InterPro" id="IPR050445">
    <property type="entry name" value="Bact_polysacc_biosynth/exp"/>
</dbReference>
<dbReference type="Proteomes" id="UP000318212">
    <property type="component" value="Unassembled WGS sequence"/>
</dbReference>
<dbReference type="GO" id="GO:0005886">
    <property type="term" value="C:plasma membrane"/>
    <property type="evidence" value="ECO:0007669"/>
    <property type="project" value="TreeGrafter"/>
</dbReference>
<dbReference type="InterPro" id="IPR014345">
    <property type="entry name" value="XrtA_polysacc_chain"/>
</dbReference>
<keyword evidence="3" id="KW-1185">Reference proteome</keyword>
<keyword evidence="1" id="KW-0812">Transmembrane</keyword>
<gene>
    <name evidence="2" type="ORF">FKV25_12785</name>
</gene>
<feature type="transmembrane region" description="Helical" evidence="1">
    <location>
        <begin position="481"/>
        <end position="504"/>
    </location>
</feature>
<keyword evidence="1" id="KW-1133">Transmembrane helix</keyword>
<dbReference type="Gene3D" id="1.10.287.1490">
    <property type="match status" value="1"/>
</dbReference>
<dbReference type="OrthoDB" id="9795292at2"/>
<name>A0A507ZY53_9GAMM</name>
<accession>A0A507ZY53</accession>
<evidence type="ECO:0000256" key="1">
    <source>
        <dbReference type="SAM" id="Phobius"/>
    </source>
</evidence>
<dbReference type="PANTHER" id="PTHR32309:SF13">
    <property type="entry name" value="FERRIC ENTEROBACTIN TRANSPORT PROTEIN FEPE"/>
    <property type="match status" value="1"/>
</dbReference>
<evidence type="ECO:0008006" key="4">
    <source>
        <dbReference type="Google" id="ProtNLM"/>
    </source>
</evidence>
<dbReference type="EMBL" id="VICE01000120">
    <property type="protein sequence ID" value="TQD41491.1"/>
    <property type="molecule type" value="Genomic_DNA"/>
</dbReference>
<dbReference type="GO" id="GO:0004713">
    <property type="term" value="F:protein tyrosine kinase activity"/>
    <property type="evidence" value="ECO:0007669"/>
    <property type="project" value="TreeGrafter"/>
</dbReference>
<sequence length="506" mass="56399">MTTLLPIAIEEVKRRQLLLVAIFAAIALLALVAGLVLPKKYTSSSTILVEDSNIIRPLMEGRAVATGVTNRASITRQVAFSQKVMGEILETGGWMADDPSPLEQEKIIEEITKRTQIANPRENLIQISYTDSNPRRAYEVASRFADLVISESLATKEKESRDAYDFIDSQVRQYHAKLTDAEAKLEAYRKSNPDARPGIETDVNSRIGELRRMVESSRMDLHDLRSQEAALTSQLSGENEVTVLQTRTGQLVARLAELEDEQDRLLLTYTRQHPDVVRIQHQLDDLQAQLRQEDSLQQNRAASVGAINGSANLNPLYGELKSKLAQVRRQAAAMSSRISTAEGLLAEELRRSGRIAASESSLAELTRDYEVNRDLYQDLLKRRENARVSMSLDAEQRGLSFRIQEPARVPLRSNGLRLMHVAGGGLGMALAAPFLLLLVLVKFDPRIRSPQQIERQAGLPVLGAVPHYYTSARRSAYRRKVVLSALLFLMVPVVYGLVLLVRLASS</sequence>